<feature type="non-terminal residue" evidence="1">
    <location>
        <position position="215"/>
    </location>
</feature>
<name>A0A382G0N2_9ZZZZ</name>
<proteinExistence type="predicted"/>
<evidence type="ECO:0000313" key="1">
    <source>
        <dbReference type="EMBL" id="SVB68087.1"/>
    </source>
</evidence>
<dbReference type="InterPro" id="IPR011990">
    <property type="entry name" value="TPR-like_helical_dom_sf"/>
</dbReference>
<reference evidence="1" key="1">
    <citation type="submission" date="2018-05" db="EMBL/GenBank/DDBJ databases">
        <authorList>
            <person name="Lanie J.A."/>
            <person name="Ng W.-L."/>
            <person name="Kazmierczak K.M."/>
            <person name="Andrzejewski T.M."/>
            <person name="Davidsen T.M."/>
            <person name="Wayne K.J."/>
            <person name="Tettelin H."/>
            <person name="Glass J.I."/>
            <person name="Rusch D."/>
            <person name="Podicherti R."/>
            <person name="Tsui H.-C.T."/>
            <person name="Winkler M.E."/>
        </authorList>
    </citation>
    <scope>NUCLEOTIDE SEQUENCE</scope>
</reference>
<protein>
    <submittedName>
        <fullName evidence="1">Uncharacterized protein</fullName>
    </submittedName>
</protein>
<gene>
    <name evidence="1" type="ORF">METZ01_LOCUS220941</name>
</gene>
<dbReference type="SUPFAM" id="SSF48452">
    <property type="entry name" value="TPR-like"/>
    <property type="match status" value="1"/>
</dbReference>
<organism evidence="1">
    <name type="scientific">marine metagenome</name>
    <dbReference type="NCBI Taxonomy" id="408172"/>
    <lineage>
        <taxon>unclassified sequences</taxon>
        <taxon>metagenomes</taxon>
        <taxon>ecological metagenomes</taxon>
    </lineage>
</organism>
<sequence>MFAEEITFKQILENPTDIELNLKYAKQQEQAGKYKSTIATLERLNMLYPANTDIKIYLLSILLKMDSEIRVQLMIERMLKDPNTTDKAKEYINKVTSTMYAKKKQSNWFAYADLSLSQTENSNIDAVSRSSTLWVQDQKLAFATDSVTYDKSMTRGASFTIGKNLDNTSAVSLNLGFDLTTQRYGDGNESDLASGSISYSKSLGKHFLLPYVYYS</sequence>
<dbReference type="AlphaFoldDB" id="A0A382G0N2"/>
<accession>A0A382G0N2</accession>
<dbReference type="Gene3D" id="1.25.40.10">
    <property type="entry name" value="Tetratricopeptide repeat domain"/>
    <property type="match status" value="1"/>
</dbReference>
<dbReference type="EMBL" id="UINC01052589">
    <property type="protein sequence ID" value="SVB68087.1"/>
    <property type="molecule type" value="Genomic_DNA"/>
</dbReference>